<reference evidence="2 3" key="1">
    <citation type="submission" date="2020-08" db="EMBL/GenBank/DDBJ databases">
        <title>Sequencing the genomes of 1000 actinobacteria strains.</title>
        <authorList>
            <person name="Klenk H.-P."/>
        </authorList>
    </citation>
    <scope>NUCLEOTIDE SEQUENCE [LARGE SCALE GENOMIC DNA]</scope>
    <source>
        <strain evidence="2 3">DSM 105369</strain>
    </source>
</reference>
<gene>
    <name evidence="2" type="ORF">FHU39_004288</name>
</gene>
<organism evidence="2 3">
    <name type="scientific">Flexivirga oryzae</name>
    <dbReference type="NCBI Taxonomy" id="1794944"/>
    <lineage>
        <taxon>Bacteria</taxon>
        <taxon>Bacillati</taxon>
        <taxon>Actinomycetota</taxon>
        <taxon>Actinomycetes</taxon>
        <taxon>Micrococcales</taxon>
        <taxon>Dermacoccaceae</taxon>
        <taxon>Flexivirga</taxon>
    </lineage>
</organism>
<sequence>MIDELEEQLRAAYADLPSDAHGAADLAEHAISAGRQRKHLRVAAGASGGLVAATAIVATVALTGNAVGNGANSVHRVDPAGPGVHLQFSTQNPTRHPAPRKATSSPSITTVQPGYDDYSGPDDTSTSDPYQGHNKKIAGLAGYLLPHGAQLPKGLTYSRHRPTSNVDADDLGAAPVPTLVMARSNAQNDSTPDTTGQVANVFDSAFNYRTDGSMPGDGNPDQRSLMTLIVAFKNVHLARTAIPTVQASRGGWIWVAGQTGAVQVPWSGVAGADGPSYLFEQPSTGVPSQPDLKFKSNYIAVQVVGKYVISAMTQSEQGASTAISSIITNLQKANLL</sequence>
<proteinExistence type="predicted"/>
<accession>A0A839NF47</accession>
<dbReference type="EMBL" id="JACHVQ010000005">
    <property type="protein sequence ID" value="MBB2894246.1"/>
    <property type="molecule type" value="Genomic_DNA"/>
</dbReference>
<keyword evidence="3" id="KW-1185">Reference proteome</keyword>
<dbReference type="Proteomes" id="UP000559182">
    <property type="component" value="Unassembled WGS sequence"/>
</dbReference>
<comment type="caution">
    <text evidence="2">The sequence shown here is derived from an EMBL/GenBank/DDBJ whole genome shotgun (WGS) entry which is preliminary data.</text>
</comment>
<evidence type="ECO:0000313" key="3">
    <source>
        <dbReference type="Proteomes" id="UP000559182"/>
    </source>
</evidence>
<dbReference type="AlphaFoldDB" id="A0A839NF47"/>
<feature type="compositionally biased region" description="Polar residues" evidence="1">
    <location>
        <begin position="102"/>
        <end position="112"/>
    </location>
</feature>
<name>A0A839NF47_9MICO</name>
<feature type="region of interest" description="Disordered" evidence="1">
    <location>
        <begin position="78"/>
        <end position="131"/>
    </location>
</feature>
<evidence type="ECO:0000313" key="2">
    <source>
        <dbReference type="EMBL" id="MBB2894246.1"/>
    </source>
</evidence>
<evidence type="ECO:0000256" key="1">
    <source>
        <dbReference type="SAM" id="MobiDB-lite"/>
    </source>
</evidence>
<protein>
    <submittedName>
        <fullName evidence="2">Uncharacterized protein</fullName>
    </submittedName>
</protein>
<dbReference type="RefSeq" id="WP_183322718.1">
    <property type="nucleotide sequence ID" value="NZ_JACHVQ010000005.1"/>
</dbReference>